<protein>
    <submittedName>
        <fullName evidence="1">Uncharacterized protein</fullName>
    </submittedName>
</protein>
<dbReference type="WBParaSite" id="SCUD_0001823101-mRNA-1">
    <property type="protein sequence ID" value="SCUD_0001823101-mRNA-1"/>
    <property type="gene ID" value="SCUD_0001823101"/>
</dbReference>
<sequence length="33" mass="3830">MKNKIIVCENVVKIQITAQFINLTLPFTIYVFS</sequence>
<dbReference type="AlphaFoldDB" id="A0A183KT39"/>
<reference evidence="1" key="1">
    <citation type="submission" date="2016-06" db="UniProtKB">
        <authorList>
            <consortium name="WormBaseParasite"/>
        </authorList>
    </citation>
    <scope>IDENTIFICATION</scope>
</reference>
<organism evidence="1">
    <name type="scientific">Schistosoma curassoni</name>
    <dbReference type="NCBI Taxonomy" id="6186"/>
    <lineage>
        <taxon>Eukaryota</taxon>
        <taxon>Metazoa</taxon>
        <taxon>Spiralia</taxon>
        <taxon>Lophotrochozoa</taxon>
        <taxon>Platyhelminthes</taxon>
        <taxon>Trematoda</taxon>
        <taxon>Digenea</taxon>
        <taxon>Strigeidida</taxon>
        <taxon>Schistosomatoidea</taxon>
        <taxon>Schistosomatidae</taxon>
        <taxon>Schistosoma</taxon>
    </lineage>
</organism>
<name>A0A183KT39_9TREM</name>
<accession>A0A183KT39</accession>
<proteinExistence type="predicted"/>
<evidence type="ECO:0000313" key="1">
    <source>
        <dbReference type="WBParaSite" id="SCUD_0001823101-mRNA-1"/>
    </source>
</evidence>